<reference evidence="5" key="1">
    <citation type="journal article" date="2021" name="Proc. Natl. Acad. Sci. U.S.A.">
        <title>Three genomes in the algal genus Volvox reveal the fate of a haploid sex-determining region after a transition to homothallism.</title>
        <authorList>
            <person name="Yamamoto K."/>
            <person name="Hamaji T."/>
            <person name="Kawai-Toyooka H."/>
            <person name="Matsuzaki R."/>
            <person name="Takahashi F."/>
            <person name="Nishimura Y."/>
            <person name="Kawachi M."/>
            <person name="Noguchi H."/>
            <person name="Minakuchi Y."/>
            <person name="Umen J.G."/>
            <person name="Toyoda A."/>
            <person name="Nozaki H."/>
        </authorList>
    </citation>
    <scope>NUCLEOTIDE SEQUENCE</scope>
    <source>
        <strain evidence="6">NIES-3785</strain>
        <strain evidence="5">NIES-3786</strain>
    </source>
</reference>
<dbReference type="GO" id="GO:0008233">
    <property type="term" value="F:peptidase activity"/>
    <property type="evidence" value="ECO:0007669"/>
    <property type="project" value="UniProtKB-KW"/>
</dbReference>
<accession>A0A8J4FU87</accession>
<dbReference type="GO" id="GO:0003676">
    <property type="term" value="F:nucleic acid binding"/>
    <property type="evidence" value="ECO:0007669"/>
    <property type="project" value="InterPro"/>
</dbReference>
<dbReference type="Proteomes" id="UP000747110">
    <property type="component" value="Unassembled WGS sequence"/>
</dbReference>
<dbReference type="OrthoDB" id="6776856at2759"/>
<keyword evidence="1" id="KW-0378">Hydrolase</keyword>
<evidence type="ECO:0000259" key="4">
    <source>
        <dbReference type="PROSITE" id="PS50994"/>
    </source>
</evidence>
<feature type="region of interest" description="Disordered" evidence="2">
    <location>
        <begin position="448"/>
        <end position="575"/>
    </location>
</feature>
<dbReference type="SUPFAM" id="SSF53098">
    <property type="entry name" value="Ribonuclease H-like"/>
    <property type="match status" value="1"/>
</dbReference>
<dbReference type="InterPro" id="IPR054722">
    <property type="entry name" value="PolX-like_BBD"/>
</dbReference>
<evidence type="ECO:0000313" key="6">
    <source>
        <dbReference type="EMBL" id="GIM10647.1"/>
    </source>
</evidence>
<dbReference type="Pfam" id="PF13976">
    <property type="entry name" value="gag_pre-integrs"/>
    <property type="match status" value="1"/>
</dbReference>
<dbReference type="InterPro" id="IPR001584">
    <property type="entry name" value="Integrase_cat-core"/>
</dbReference>
<protein>
    <recommendedName>
        <fullName evidence="4">Integrase catalytic domain-containing protein</fullName>
    </recommendedName>
</protein>
<feature type="transmembrane region" description="Helical" evidence="3">
    <location>
        <begin position="719"/>
        <end position="742"/>
    </location>
</feature>
<evidence type="ECO:0000313" key="5">
    <source>
        <dbReference type="EMBL" id="GIL87125.1"/>
    </source>
</evidence>
<feature type="compositionally biased region" description="Acidic residues" evidence="2">
    <location>
        <begin position="451"/>
        <end position="461"/>
    </location>
</feature>
<dbReference type="InterPro" id="IPR025724">
    <property type="entry name" value="GAG-pre-integrase_dom"/>
</dbReference>
<evidence type="ECO:0000256" key="3">
    <source>
        <dbReference type="SAM" id="Phobius"/>
    </source>
</evidence>
<dbReference type="InterPro" id="IPR057670">
    <property type="entry name" value="SH3_retrovirus"/>
</dbReference>
<sequence>MDGWYVDSGASQHITYDERDLVDVRKLDASSSFDIYSIGGEVLRPIAMGTLLLPPNFCPDMTSTVTNVCLIPESHVKVLSVAALSNVGATVRFDENTVNVCRRGRVLFAGHREGNLYALECQVASAGVQRDGFVGATHAKPANQIEELWHRRYGHIGLGQLERMVRCNLVYGINLDARKAPASGTCETCVMSKQSRGQHASTGHKSERSMELIHIDVCGPMPEESPSGSRYTTVLLDDFTKFSAVAFTDTKEAVKEKVVTMITQLENMCGNRTWEVRSDRGGEFVNEELRSFFRQKGIRHGMTVGYTPEQNGAVERLNRTLVEKMRALLLDSKLSQDMWAEAAATANYLRNISPAEGVPCTPYEYFTGKIPEVGHLRVFGCVAYVHVPKVKRNKLDPVSRRGILVGYGNGGQYRILFPDGVVSVHMDVEFDEKTVGVFASRCVPRAIMEKDDTDSDTDTEMMEQQAREPPPIAPTNGDGVLTHGDGVGSSTSGAGPSTGGVGPSTSGASPSTGGAGPSTSGASPSTGGAGPSTSGAGPSGSQTDRGRARTEDDDDGGDDDDDEDMETAESMDGDERFVGRYPIRLRKCPSHAAVAAVEPLPCCWLPLAAAAVRVRAMRRPTEGTSKIVSVVLGNTSASATAIATACRQGVRTCEHREDAEGGGCRRLQRRPLHQLRRTCWLNGVNLAATFACGRDSAAVLAHSRQQPLLLLLLLRTIELLVATVVMVAAVVLVAAAAAVAAARFRP</sequence>
<keyword evidence="3" id="KW-0812">Transmembrane</keyword>
<keyword evidence="1" id="KW-0645">Protease</keyword>
<organism evidence="5 7">
    <name type="scientific">Volvox reticuliferus</name>
    <dbReference type="NCBI Taxonomy" id="1737510"/>
    <lineage>
        <taxon>Eukaryota</taxon>
        <taxon>Viridiplantae</taxon>
        <taxon>Chlorophyta</taxon>
        <taxon>core chlorophytes</taxon>
        <taxon>Chlorophyceae</taxon>
        <taxon>CS clade</taxon>
        <taxon>Chlamydomonadales</taxon>
        <taxon>Volvocaceae</taxon>
        <taxon>Volvox</taxon>
    </lineage>
</organism>
<dbReference type="InterPro" id="IPR039537">
    <property type="entry name" value="Retrotran_Ty1/copia-like"/>
</dbReference>
<dbReference type="Pfam" id="PF25597">
    <property type="entry name" value="SH3_retrovirus"/>
    <property type="match status" value="1"/>
</dbReference>
<dbReference type="InterPro" id="IPR036397">
    <property type="entry name" value="RNaseH_sf"/>
</dbReference>
<evidence type="ECO:0000256" key="2">
    <source>
        <dbReference type="SAM" id="MobiDB-lite"/>
    </source>
</evidence>
<evidence type="ECO:0000256" key="1">
    <source>
        <dbReference type="ARBA" id="ARBA00022670"/>
    </source>
</evidence>
<keyword evidence="3" id="KW-1133">Transmembrane helix</keyword>
<keyword evidence="3" id="KW-0472">Membrane</keyword>
<keyword evidence="7" id="KW-1185">Reference proteome</keyword>
<gene>
    <name evidence="5" type="ORF">Vretifemale_15231</name>
    <name evidence="6" type="ORF">Vretimale_14240</name>
</gene>
<dbReference type="AlphaFoldDB" id="A0A8J4FU87"/>
<comment type="caution">
    <text evidence="5">The sequence shown here is derived from an EMBL/GenBank/DDBJ whole genome shotgun (WGS) entry which is preliminary data.</text>
</comment>
<feature type="compositionally biased region" description="Low complexity" evidence="2">
    <location>
        <begin position="503"/>
        <end position="543"/>
    </location>
</feature>
<dbReference type="PROSITE" id="PS50994">
    <property type="entry name" value="INTEGRASE"/>
    <property type="match status" value="1"/>
</dbReference>
<dbReference type="Proteomes" id="UP000722791">
    <property type="component" value="Unassembled WGS sequence"/>
</dbReference>
<dbReference type="GO" id="GO:0006508">
    <property type="term" value="P:proteolysis"/>
    <property type="evidence" value="ECO:0007669"/>
    <property type="project" value="UniProtKB-KW"/>
</dbReference>
<dbReference type="InterPro" id="IPR012337">
    <property type="entry name" value="RNaseH-like_sf"/>
</dbReference>
<proteinExistence type="predicted"/>
<name>A0A8J4FU87_9CHLO</name>
<evidence type="ECO:0000313" key="7">
    <source>
        <dbReference type="Proteomes" id="UP000747110"/>
    </source>
</evidence>
<dbReference type="PANTHER" id="PTHR42648">
    <property type="entry name" value="TRANSPOSASE, PUTATIVE-RELATED"/>
    <property type="match status" value="1"/>
</dbReference>
<dbReference type="Pfam" id="PF00665">
    <property type="entry name" value="rve"/>
    <property type="match status" value="1"/>
</dbReference>
<feature type="compositionally biased region" description="Acidic residues" evidence="2">
    <location>
        <begin position="551"/>
        <end position="572"/>
    </location>
</feature>
<dbReference type="EMBL" id="BNCQ01000035">
    <property type="protein sequence ID" value="GIM10647.1"/>
    <property type="molecule type" value="Genomic_DNA"/>
</dbReference>
<dbReference type="EMBL" id="BNCP01000038">
    <property type="protein sequence ID" value="GIL87125.1"/>
    <property type="molecule type" value="Genomic_DNA"/>
</dbReference>
<dbReference type="PANTHER" id="PTHR42648:SF28">
    <property type="entry name" value="TRANSPOSON-ENCODED PROTEIN WITH RIBONUCLEASE H-LIKE AND RETROVIRUS ZINC FINGER-LIKE DOMAINS"/>
    <property type="match status" value="1"/>
</dbReference>
<dbReference type="Pfam" id="PF22936">
    <property type="entry name" value="Pol_BBD"/>
    <property type="match status" value="1"/>
</dbReference>
<dbReference type="GO" id="GO:0015074">
    <property type="term" value="P:DNA integration"/>
    <property type="evidence" value="ECO:0007669"/>
    <property type="project" value="InterPro"/>
</dbReference>
<dbReference type="Gene3D" id="3.30.420.10">
    <property type="entry name" value="Ribonuclease H-like superfamily/Ribonuclease H"/>
    <property type="match status" value="1"/>
</dbReference>
<feature type="domain" description="Integrase catalytic" evidence="4">
    <location>
        <begin position="205"/>
        <end position="370"/>
    </location>
</feature>